<dbReference type="OrthoDB" id="4204059at2"/>
<dbReference type="PRINTS" id="PR01988">
    <property type="entry name" value="EXPORTERBACE"/>
</dbReference>
<feature type="transmembrane region" description="Helical" evidence="7">
    <location>
        <begin position="212"/>
        <end position="231"/>
    </location>
</feature>
<dbReference type="PANTHER" id="PTHR43266">
    <property type="entry name" value="MACROLIDE-EFFLUX PROTEIN"/>
    <property type="match status" value="1"/>
</dbReference>
<feature type="transmembrane region" description="Helical" evidence="7">
    <location>
        <begin position="251"/>
        <end position="272"/>
    </location>
</feature>
<evidence type="ECO:0000313" key="10">
    <source>
        <dbReference type="Proteomes" id="UP000295244"/>
    </source>
</evidence>
<keyword evidence="10" id="KW-1185">Reference proteome</keyword>
<feature type="transmembrane region" description="Helical" evidence="7">
    <location>
        <begin position="279"/>
        <end position="296"/>
    </location>
</feature>
<organism evidence="9 10">
    <name type="scientific">Rubrobacter taiwanensis</name>
    <dbReference type="NCBI Taxonomy" id="185139"/>
    <lineage>
        <taxon>Bacteria</taxon>
        <taxon>Bacillati</taxon>
        <taxon>Actinomycetota</taxon>
        <taxon>Rubrobacteria</taxon>
        <taxon>Rubrobacterales</taxon>
        <taxon>Rubrobacteraceae</taxon>
        <taxon>Rubrobacter</taxon>
    </lineage>
</organism>
<dbReference type="InterPro" id="IPR022324">
    <property type="entry name" value="Bacilysin_exporter_BacE_put"/>
</dbReference>
<evidence type="ECO:0000256" key="4">
    <source>
        <dbReference type="ARBA" id="ARBA00022692"/>
    </source>
</evidence>
<dbReference type="SUPFAM" id="SSF103473">
    <property type="entry name" value="MFS general substrate transporter"/>
    <property type="match status" value="1"/>
</dbReference>
<dbReference type="Gene3D" id="1.20.1250.20">
    <property type="entry name" value="MFS general substrate transporter like domains"/>
    <property type="match status" value="2"/>
</dbReference>
<comment type="subcellular location">
    <subcellularLocation>
        <location evidence="1">Cell membrane</location>
        <topology evidence="1">Multi-pass membrane protein</topology>
    </subcellularLocation>
</comment>
<evidence type="ECO:0000256" key="7">
    <source>
        <dbReference type="SAM" id="Phobius"/>
    </source>
</evidence>
<keyword evidence="6 7" id="KW-0472">Membrane</keyword>
<feature type="transmembrane region" description="Helical" evidence="7">
    <location>
        <begin position="370"/>
        <end position="392"/>
    </location>
</feature>
<accession>A0A4R1BSX3</accession>
<dbReference type="Pfam" id="PF05977">
    <property type="entry name" value="MFS_3"/>
    <property type="match status" value="1"/>
</dbReference>
<evidence type="ECO:0000256" key="1">
    <source>
        <dbReference type="ARBA" id="ARBA00004651"/>
    </source>
</evidence>
<evidence type="ECO:0000259" key="8">
    <source>
        <dbReference type="PROSITE" id="PS50850"/>
    </source>
</evidence>
<keyword evidence="2" id="KW-0813">Transport</keyword>
<dbReference type="GO" id="GO:0005886">
    <property type="term" value="C:plasma membrane"/>
    <property type="evidence" value="ECO:0007669"/>
    <property type="project" value="UniProtKB-SubCell"/>
</dbReference>
<dbReference type="InterPro" id="IPR010290">
    <property type="entry name" value="TM_effector"/>
</dbReference>
<dbReference type="AlphaFoldDB" id="A0A4R1BSX3"/>
<feature type="transmembrane region" description="Helical" evidence="7">
    <location>
        <begin position="302"/>
        <end position="323"/>
    </location>
</feature>
<dbReference type="EMBL" id="SKBU01000001">
    <property type="protein sequence ID" value="TCJ20748.1"/>
    <property type="molecule type" value="Genomic_DNA"/>
</dbReference>
<dbReference type="Proteomes" id="UP000295244">
    <property type="component" value="Unassembled WGS sequence"/>
</dbReference>
<comment type="caution">
    <text evidence="9">The sequence shown here is derived from an EMBL/GenBank/DDBJ whole genome shotgun (WGS) entry which is preliminary data.</text>
</comment>
<feature type="transmembrane region" description="Helical" evidence="7">
    <location>
        <begin position="49"/>
        <end position="70"/>
    </location>
</feature>
<proteinExistence type="predicted"/>
<keyword evidence="3" id="KW-1003">Cell membrane</keyword>
<dbReference type="RefSeq" id="WP_132687189.1">
    <property type="nucleotide sequence ID" value="NZ_SKBU01000001.1"/>
</dbReference>
<reference evidence="9 10" key="1">
    <citation type="submission" date="2019-03" db="EMBL/GenBank/DDBJ databases">
        <title>Whole genome sequence of a novel Rubrobacter taiwanensis strain, isolated from Yellowstone National Park.</title>
        <authorList>
            <person name="Freed S."/>
            <person name="Ramaley R.F."/>
            <person name="Kyndt J.A."/>
        </authorList>
    </citation>
    <scope>NUCLEOTIDE SEQUENCE [LARGE SCALE GENOMIC DNA]</scope>
    <source>
        <strain evidence="9 10">Yellowstone</strain>
    </source>
</reference>
<keyword evidence="5 7" id="KW-1133">Transmembrane helix</keyword>
<protein>
    <submittedName>
        <fullName evidence="9">MFS transporter</fullName>
    </submittedName>
</protein>
<feature type="transmembrane region" description="Helical" evidence="7">
    <location>
        <begin position="77"/>
        <end position="95"/>
    </location>
</feature>
<feature type="transmembrane region" description="Helical" evidence="7">
    <location>
        <begin position="21"/>
        <end position="43"/>
    </location>
</feature>
<sequence length="398" mass="41712">MERRSEPLFRNPRFLKLWIGQSFSFFGDAVSTVALIILVAQITGSAANVGGTLVARFLPTLLGPVVGVLADRLERRIILVTCDLVRAAIMVALVFTRDMTLIYALVFCSGLARTFFNPTVRAAFPGVVGGGDLTRANSIISGTFSISIMAGPALGGFLVATVGVNAAFLLDAVAYVISAAFISRIPMPRPEREEESGFGTDLKEGFSYLKGARIPLAIVLGTSLLVLTINITTPAEVFLAQDVFGAGDTGYGLLVSVWGAGMIAGTALMALLGDRSNLLLLYFAAFFASAAAMGATGLSPTFFLALCAIAVAGISNGIDNIATDTLLQKRVPEHFLGRIFAVRFLGIGAAESLAYFSGGLAVDAFGTRETYYISGLTTALAGVLVLAIVFAAPKRSIP</sequence>
<feature type="domain" description="Major facilitator superfamily (MFS) profile" evidence="8">
    <location>
        <begin position="214"/>
        <end position="398"/>
    </location>
</feature>
<dbReference type="InterPro" id="IPR020846">
    <property type="entry name" value="MFS_dom"/>
</dbReference>
<feature type="transmembrane region" description="Helical" evidence="7">
    <location>
        <begin position="164"/>
        <end position="182"/>
    </location>
</feature>
<dbReference type="PROSITE" id="PS50850">
    <property type="entry name" value="MFS"/>
    <property type="match status" value="1"/>
</dbReference>
<feature type="transmembrane region" description="Helical" evidence="7">
    <location>
        <begin position="335"/>
        <end position="358"/>
    </location>
</feature>
<keyword evidence="4 7" id="KW-0812">Transmembrane</keyword>
<dbReference type="CDD" id="cd06173">
    <property type="entry name" value="MFS_MefA_like"/>
    <property type="match status" value="1"/>
</dbReference>
<evidence type="ECO:0000256" key="3">
    <source>
        <dbReference type="ARBA" id="ARBA00022475"/>
    </source>
</evidence>
<dbReference type="GO" id="GO:0022857">
    <property type="term" value="F:transmembrane transporter activity"/>
    <property type="evidence" value="ECO:0007669"/>
    <property type="project" value="InterPro"/>
</dbReference>
<evidence type="ECO:0000256" key="2">
    <source>
        <dbReference type="ARBA" id="ARBA00022448"/>
    </source>
</evidence>
<name>A0A4R1BSX3_9ACTN</name>
<evidence type="ECO:0000256" key="5">
    <source>
        <dbReference type="ARBA" id="ARBA00022989"/>
    </source>
</evidence>
<dbReference type="PANTHER" id="PTHR43266:SF10">
    <property type="entry name" value="BACILYSIN EXPORTER BACE-RELATED"/>
    <property type="match status" value="1"/>
</dbReference>
<gene>
    <name evidence="9" type="ORF">E0L93_00525</name>
</gene>
<evidence type="ECO:0000313" key="9">
    <source>
        <dbReference type="EMBL" id="TCJ20748.1"/>
    </source>
</evidence>
<evidence type="ECO:0000256" key="6">
    <source>
        <dbReference type="ARBA" id="ARBA00023136"/>
    </source>
</evidence>
<dbReference type="InterPro" id="IPR036259">
    <property type="entry name" value="MFS_trans_sf"/>
</dbReference>